<dbReference type="GO" id="GO:0008757">
    <property type="term" value="F:S-adenosylmethionine-dependent methyltransferase activity"/>
    <property type="evidence" value="ECO:0007669"/>
    <property type="project" value="TreeGrafter"/>
</dbReference>
<dbReference type="PANTHER" id="PTHR10509">
    <property type="entry name" value="O-METHYLTRANSFERASE-RELATED"/>
    <property type="match status" value="1"/>
</dbReference>
<dbReference type="GO" id="GO:0008171">
    <property type="term" value="F:O-methyltransferase activity"/>
    <property type="evidence" value="ECO:0007669"/>
    <property type="project" value="InterPro"/>
</dbReference>
<gene>
    <name evidence="5" type="ORF">M409DRAFT_17447</name>
</gene>
<dbReference type="OrthoDB" id="10251242at2759"/>
<evidence type="ECO:0000313" key="5">
    <source>
        <dbReference type="EMBL" id="KAF2172208.1"/>
    </source>
</evidence>
<keyword evidence="1" id="KW-0489">Methyltransferase</keyword>
<dbReference type="Gene3D" id="3.40.50.150">
    <property type="entry name" value="Vaccinia Virus protein VP39"/>
    <property type="match status" value="1"/>
</dbReference>
<dbReference type="Pfam" id="PF01596">
    <property type="entry name" value="Methyltransf_3"/>
    <property type="match status" value="1"/>
</dbReference>
<dbReference type="PANTHER" id="PTHR10509:SF14">
    <property type="entry name" value="CAFFEOYL-COA O-METHYLTRANSFERASE 3-RELATED"/>
    <property type="match status" value="1"/>
</dbReference>
<sequence>MPSTENIPFQRAADADAWAEKRLLPSGYPFSEALKFAAENQVKSGLPDIAVSPLQGKFLAVQCTLIKAKNALEFGTLGGYSTIWIASSSPEIKVTSIEYDAHHKKVAEESIANAGLSDRVQVLQGAGLDVLPRVQKEVKEGKREKFDFVFIDADKENNTNYVNGAIEICNPGACIIVDNVGRRGRIAIDEEARTDPRVQGSREVIEAAGKDPRLEATLVQTVGDKGYDGFLLCVLK</sequence>
<protein>
    <recommendedName>
        <fullName evidence="7">O-methyltransferase domain-containing protein</fullName>
    </recommendedName>
</protein>
<reference evidence="5" key="1">
    <citation type="journal article" date="2020" name="Stud. Mycol.">
        <title>101 Dothideomycetes genomes: a test case for predicting lifestyles and emergence of pathogens.</title>
        <authorList>
            <person name="Haridas S."/>
            <person name="Albert R."/>
            <person name="Binder M."/>
            <person name="Bloem J."/>
            <person name="Labutti K."/>
            <person name="Salamov A."/>
            <person name="Andreopoulos B."/>
            <person name="Baker S."/>
            <person name="Barry K."/>
            <person name="Bills G."/>
            <person name="Bluhm B."/>
            <person name="Cannon C."/>
            <person name="Castanera R."/>
            <person name="Culley D."/>
            <person name="Daum C."/>
            <person name="Ezra D."/>
            <person name="Gonzalez J."/>
            <person name="Henrissat B."/>
            <person name="Kuo A."/>
            <person name="Liang C."/>
            <person name="Lipzen A."/>
            <person name="Lutzoni F."/>
            <person name="Magnuson J."/>
            <person name="Mondo S."/>
            <person name="Nolan M."/>
            <person name="Ohm R."/>
            <person name="Pangilinan J."/>
            <person name="Park H.-J."/>
            <person name="Ramirez L."/>
            <person name="Alfaro M."/>
            <person name="Sun H."/>
            <person name="Tritt A."/>
            <person name="Yoshinaga Y."/>
            <person name="Zwiers L.-H."/>
            <person name="Turgeon B."/>
            <person name="Goodwin S."/>
            <person name="Spatafora J."/>
            <person name="Crous P."/>
            <person name="Grigoriev I."/>
        </authorList>
    </citation>
    <scope>NUCLEOTIDE SEQUENCE</scope>
    <source>
        <strain evidence="5">ATCC 36951</strain>
    </source>
</reference>
<keyword evidence="2" id="KW-0808">Transferase</keyword>
<evidence type="ECO:0000256" key="3">
    <source>
        <dbReference type="ARBA" id="ARBA00022691"/>
    </source>
</evidence>
<dbReference type="Proteomes" id="UP000799537">
    <property type="component" value="Unassembled WGS sequence"/>
</dbReference>
<name>A0A6A6D1B3_ZASCE</name>
<dbReference type="SUPFAM" id="SSF53335">
    <property type="entry name" value="S-adenosyl-L-methionine-dependent methyltransferases"/>
    <property type="match status" value="1"/>
</dbReference>
<proteinExistence type="inferred from homology"/>
<dbReference type="EMBL" id="ML993581">
    <property type="protein sequence ID" value="KAF2172208.1"/>
    <property type="molecule type" value="Genomic_DNA"/>
</dbReference>
<comment type="similarity">
    <text evidence="4">Belongs to the class I-like SAM-binding methyltransferase superfamily. Cation-dependent O-methyltransferase family.</text>
</comment>
<organism evidence="5 6">
    <name type="scientific">Zasmidium cellare ATCC 36951</name>
    <dbReference type="NCBI Taxonomy" id="1080233"/>
    <lineage>
        <taxon>Eukaryota</taxon>
        <taxon>Fungi</taxon>
        <taxon>Dikarya</taxon>
        <taxon>Ascomycota</taxon>
        <taxon>Pezizomycotina</taxon>
        <taxon>Dothideomycetes</taxon>
        <taxon>Dothideomycetidae</taxon>
        <taxon>Mycosphaerellales</taxon>
        <taxon>Mycosphaerellaceae</taxon>
        <taxon>Zasmidium</taxon>
    </lineage>
</organism>
<accession>A0A6A6D1B3</accession>
<dbReference type="PROSITE" id="PS51682">
    <property type="entry name" value="SAM_OMT_I"/>
    <property type="match status" value="1"/>
</dbReference>
<evidence type="ECO:0000313" key="6">
    <source>
        <dbReference type="Proteomes" id="UP000799537"/>
    </source>
</evidence>
<dbReference type="InterPro" id="IPR050362">
    <property type="entry name" value="Cation-dep_OMT"/>
</dbReference>
<dbReference type="AlphaFoldDB" id="A0A6A6D1B3"/>
<evidence type="ECO:0008006" key="7">
    <source>
        <dbReference type="Google" id="ProtNLM"/>
    </source>
</evidence>
<dbReference type="RefSeq" id="XP_033673097.1">
    <property type="nucleotide sequence ID" value="XM_033804067.1"/>
</dbReference>
<dbReference type="GeneID" id="54557339"/>
<keyword evidence="6" id="KW-1185">Reference proteome</keyword>
<dbReference type="InterPro" id="IPR002935">
    <property type="entry name" value="SAM_O-MeTrfase"/>
</dbReference>
<evidence type="ECO:0000256" key="1">
    <source>
        <dbReference type="ARBA" id="ARBA00022603"/>
    </source>
</evidence>
<dbReference type="GO" id="GO:0032259">
    <property type="term" value="P:methylation"/>
    <property type="evidence" value="ECO:0007669"/>
    <property type="project" value="UniProtKB-KW"/>
</dbReference>
<dbReference type="InterPro" id="IPR029063">
    <property type="entry name" value="SAM-dependent_MTases_sf"/>
</dbReference>
<keyword evidence="3" id="KW-0949">S-adenosyl-L-methionine</keyword>
<evidence type="ECO:0000256" key="4">
    <source>
        <dbReference type="ARBA" id="ARBA00023453"/>
    </source>
</evidence>
<evidence type="ECO:0000256" key="2">
    <source>
        <dbReference type="ARBA" id="ARBA00022679"/>
    </source>
</evidence>